<gene>
    <name evidence="1" type="ORF">EJ419_03360</name>
</gene>
<dbReference type="InterPro" id="IPR011664">
    <property type="entry name" value="Abi_system_AbiD/AbiF-like"/>
</dbReference>
<name>A0A4V2MTZ5_9BIFI</name>
<dbReference type="EMBL" id="RXLP01000017">
    <property type="protein sequence ID" value="TCD54419.1"/>
    <property type="molecule type" value="Genomic_DNA"/>
</dbReference>
<proteinExistence type="predicted"/>
<keyword evidence="2" id="KW-1185">Reference proteome</keyword>
<evidence type="ECO:0000313" key="2">
    <source>
        <dbReference type="Proteomes" id="UP000291289"/>
    </source>
</evidence>
<evidence type="ECO:0000313" key="1">
    <source>
        <dbReference type="EMBL" id="TCD54419.1"/>
    </source>
</evidence>
<dbReference type="Pfam" id="PF07751">
    <property type="entry name" value="Abi_2"/>
    <property type="match status" value="1"/>
</dbReference>
<dbReference type="AlphaFoldDB" id="A0A4V2MTZ5"/>
<dbReference type="RefSeq" id="WP_131283613.1">
    <property type="nucleotide sequence ID" value="NZ_RXLP01000017.1"/>
</dbReference>
<accession>A0A4V2MTZ5</accession>
<organism evidence="1 2">
    <name type="scientific">Alloscardovia theropitheci</name>
    <dbReference type="NCBI Taxonomy" id="2496842"/>
    <lineage>
        <taxon>Bacteria</taxon>
        <taxon>Bacillati</taxon>
        <taxon>Actinomycetota</taxon>
        <taxon>Actinomycetes</taxon>
        <taxon>Bifidobacteriales</taxon>
        <taxon>Bifidobacteriaceae</taxon>
        <taxon>Alloscardovia</taxon>
    </lineage>
</organism>
<sequence>MHKEKGAMMHKPFTTTEQQIQILKRRNIKFSNEGIAKRRLQREGYYSIINGYKDPFLVNESANAKEDKFKEGTEFEDIYQLFKFDRELRSTIFIATTKAEAVLRTTCAYHFTKKYPNIKNAYLDSSYYNPKAKVHGLIADFHRIIANNSPATKHPERIKSYIQHCITRHDGEVPLWVLSNNLTLGQTTWFFKSQTKDVRGEIAQTYTKLYNQSHKTPITIDSKKLDSVYTRIREFRNICAHDERLYCAQPLTANEKVFQLIKDFNLIIDKSEYLEFLKKIEALLTNLCKKTSKNPYCFNHVLKQMGIDNMDNYKQWYEKAREPKKH</sequence>
<protein>
    <submittedName>
        <fullName evidence="1">Abi family protein</fullName>
    </submittedName>
</protein>
<reference evidence="1 2" key="1">
    <citation type="submission" date="2018-12" db="EMBL/GenBank/DDBJ databases">
        <title>Alloscrdovia theropitheci sp. nov: a novel taxon from the feces of the bleeding-herat monkey (Theropithecus geleda).</title>
        <authorList>
            <person name="Modesto M."/>
        </authorList>
    </citation>
    <scope>NUCLEOTIDE SEQUENCE [LARGE SCALE GENOMIC DNA]</scope>
    <source>
        <strain evidence="1 2">GLDI4/2</strain>
    </source>
</reference>
<comment type="caution">
    <text evidence="1">The sequence shown here is derived from an EMBL/GenBank/DDBJ whole genome shotgun (WGS) entry which is preliminary data.</text>
</comment>
<dbReference type="Proteomes" id="UP000291289">
    <property type="component" value="Unassembled WGS sequence"/>
</dbReference>
<dbReference type="OrthoDB" id="5363652at2"/>